<evidence type="ECO:0000256" key="2">
    <source>
        <dbReference type="ARBA" id="ARBA00006285"/>
    </source>
</evidence>
<dbReference type="PANTHER" id="PTHR22600">
    <property type="entry name" value="BETA-HEXOSAMINIDASE"/>
    <property type="match status" value="1"/>
</dbReference>
<feature type="signal peptide" evidence="9">
    <location>
        <begin position="1"/>
        <end position="23"/>
    </location>
</feature>
<accession>A0AA85JYK4</accession>
<dbReference type="InterPro" id="IPR029019">
    <property type="entry name" value="HEX_eukaryotic_N"/>
</dbReference>
<evidence type="ECO:0000259" key="11">
    <source>
        <dbReference type="Pfam" id="PF14845"/>
    </source>
</evidence>
<dbReference type="GO" id="GO:0016020">
    <property type="term" value="C:membrane"/>
    <property type="evidence" value="ECO:0007669"/>
    <property type="project" value="TreeGrafter"/>
</dbReference>
<feature type="domain" description="Glycoside hydrolase family 20 catalytic" evidence="10">
    <location>
        <begin position="163"/>
        <end position="485"/>
    </location>
</feature>
<keyword evidence="4 7" id="KW-0378">Hydrolase</keyword>
<dbReference type="PIRSF" id="PIRSF001093">
    <property type="entry name" value="B-hxosamndse_ab_euk"/>
    <property type="match status" value="1"/>
</dbReference>
<dbReference type="InterPro" id="IPR025705">
    <property type="entry name" value="Beta_hexosaminidase_sua/sub"/>
</dbReference>
<keyword evidence="3 9" id="KW-0732">Signal</keyword>
<evidence type="ECO:0000256" key="4">
    <source>
        <dbReference type="ARBA" id="ARBA00022801"/>
    </source>
</evidence>
<name>A0AA85JYK4_TRIRE</name>
<evidence type="ECO:0000256" key="9">
    <source>
        <dbReference type="SAM" id="SignalP"/>
    </source>
</evidence>
<evidence type="ECO:0000256" key="3">
    <source>
        <dbReference type="ARBA" id="ARBA00022729"/>
    </source>
</evidence>
<feature type="disulfide bond" evidence="8">
    <location>
        <begin position="273"/>
        <end position="324"/>
    </location>
</feature>
<protein>
    <recommendedName>
        <fullName evidence="7">Beta-hexosaminidase</fullName>
        <ecNumber evidence="7">3.2.1.52</ecNumber>
    </recommendedName>
</protein>
<dbReference type="GO" id="GO:0030203">
    <property type="term" value="P:glycosaminoglycan metabolic process"/>
    <property type="evidence" value="ECO:0007669"/>
    <property type="project" value="TreeGrafter"/>
</dbReference>
<evidence type="ECO:0000313" key="13">
    <source>
        <dbReference type="WBParaSite" id="TREG1_61140.1"/>
    </source>
</evidence>
<evidence type="ECO:0000256" key="8">
    <source>
        <dbReference type="PIRSR" id="PIRSR001093-2"/>
    </source>
</evidence>
<dbReference type="EC" id="3.2.1.52" evidence="7"/>
<keyword evidence="8" id="KW-1015">Disulfide bond</keyword>
<comment type="catalytic activity">
    <reaction evidence="1 7">
        <text>Hydrolysis of terminal non-reducing N-acetyl-D-hexosamine residues in N-acetyl-beta-D-hexosaminides.</text>
        <dbReference type="EC" id="3.2.1.52"/>
    </reaction>
</comment>
<dbReference type="SUPFAM" id="SSF55545">
    <property type="entry name" value="beta-N-acetylhexosaminidase-like domain"/>
    <property type="match status" value="1"/>
</dbReference>
<dbReference type="PRINTS" id="PR00738">
    <property type="entry name" value="GLHYDRLASE20"/>
</dbReference>
<dbReference type="Proteomes" id="UP000050795">
    <property type="component" value="Unassembled WGS sequence"/>
</dbReference>
<comment type="similarity">
    <text evidence="2 7">Belongs to the glycosyl hydrolase 20 family.</text>
</comment>
<organism evidence="12 13">
    <name type="scientific">Trichobilharzia regenti</name>
    <name type="common">Nasal bird schistosome</name>
    <dbReference type="NCBI Taxonomy" id="157069"/>
    <lineage>
        <taxon>Eukaryota</taxon>
        <taxon>Metazoa</taxon>
        <taxon>Spiralia</taxon>
        <taxon>Lophotrochozoa</taxon>
        <taxon>Platyhelminthes</taxon>
        <taxon>Trematoda</taxon>
        <taxon>Digenea</taxon>
        <taxon>Strigeidida</taxon>
        <taxon>Schistosomatoidea</taxon>
        <taxon>Schistosomatidae</taxon>
        <taxon>Trichobilharzia</taxon>
    </lineage>
</organism>
<dbReference type="Pfam" id="PF00728">
    <property type="entry name" value="Glyco_hydro_20"/>
    <property type="match status" value="1"/>
</dbReference>
<dbReference type="AlphaFoldDB" id="A0AA85JYK4"/>
<dbReference type="Gene3D" id="3.20.20.80">
    <property type="entry name" value="Glycosidases"/>
    <property type="match status" value="1"/>
</dbReference>
<evidence type="ECO:0000256" key="1">
    <source>
        <dbReference type="ARBA" id="ARBA00001231"/>
    </source>
</evidence>
<evidence type="ECO:0000313" key="12">
    <source>
        <dbReference type="Proteomes" id="UP000050795"/>
    </source>
</evidence>
<evidence type="ECO:0000256" key="5">
    <source>
        <dbReference type="ARBA" id="ARBA00023180"/>
    </source>
</evidence>
<dbReference type="InterPro" id="IPR015883">
    <property type="entry name" value="Glyco_hydro_20_cat"/>
</dbReference>
<feature type="disulfide bond" evidence="8">
    <location>
        <begin position="502"/>
        <end position="520"/>
    </location>
</feature>
<dbReference type="Pfam" id="PF14845">
    <property type="entry name" value="Glycohydro_20b2"/>
    <property type="match status" value="1"/>
</dbReference>
<dbReference type="FunFam" id="3.20.20.80:FF:000063">
    <property type="entry name" value="Beta-hexosaminidase"/>
    <property type="match status" value="1"/>
</dbReference>
<dbReference type="InterPro" id="IPR029018">
    <property type="entry name" value="Hex-like_dom2"/>
</dbReference>
<evidence type="ECO:0000259" key="10">
    <source>
        <dbReference type="Pfam" id="PF00728"/>
    </source>
</evidence>
<evidence type="ECO:0000256" key="6">
    <source>
        <dbReference type="ARBA" id="ARBA00023295"/>
    </source>
</evidence>
<dbReference type="SUPFAM" id="SSF51445">
    <property type="entry name" value="(Trans)glycosidases"/>
    <property type="match status" value="1"/>
</dbReference>
<evidence type="ECO:0000256" key="7">
    <source>
        <dbReference type="PIRNR" id="PIRNR001093"/>
    </source>
</evidence>
<dbReference type="GO" id="GO:0004563">
    <property type="term" value="F:beta-N-acetylhexosaminidase activity"/>
    <property type="evidence" value="ECO:0007669"/>
    <property type="project" value="UniProtKB-EC"/>
</dbReference>
<proteinExistence type="inferred from homology"/>
<feature type="disulfide bond" evidence="8">
    <location>
        <begin position="53"/>
        <end position="95"/>
    </location>
</feature>
<keyword evidence="6 7" id="KW-0326">Glycosidase</keyword>
<dbReference type="InterPro" id="IPR017853">
    <property type="entry name" value="GH"/>
</dbReference>
<dbReference type="GO" id="GO:0005975">
    <property type="term" value="P:carbohydrate metabolic process"/>
    <property type="evidence" value="ECO:0007669"/>
    <property type="project" value="InterPro"/>
</dbReference>
<feature type="domain" description="Beta-hexosaminidase eukaryotic type N-terminal" evidence="11">
    <location>
        <begin position="26"/>
        <end position="141"/>
    </location>
</feature>
<dbReference type="GO" id="GO:0005764">
    <property type="term" value="C:lysosome"/>
    <property type="evidence" value="ECO:0007669"/>
    <property type="project" value="TreeGrafter"/>
</dbReference>
<keyword evidence="5" id="KW-0325">Glycoprotein</keyword>
<sequence length="522" mass="60066">MMPMNGVLLLFALLFSCSTQTLALIPKPTNYAKTTTACNLPLDTKFQHDYPSCYILTSCLRRFESRLITKHMPMPEVNSDDCIIDSIKIEIRNGCDESEYGVWPSESMDESYIVSILEGEIKINSNEIWGTMRALETILQLIYTNNFGENIIFNGLIEDNPKYSYRGLLVNTAKYFIPIDTLRRTIDTMAMVKMNVLHWHITDDESFPYVSSVYPELSEKGAFHPQTCTYNELDITSLLEYARLRGVRVIPELDTPGHTLSWGKAYPHLLTECFDKSEPDGNFGPMNPARQFTYDFLENIYKEVILRFPDGYIHLGGNDIYLHCWKSNPEIIEFMSAMQFGNDYYKLEAYYMENLVQIVLNATNPEPTTTPIIYQEIFEHGFNGDNNTIIHAWITENWKSVAKKATEKGYRVIVSGAWNLNSLVYEGDWVWYYKQDIRDFQGSPEQMELVIGGEAAVWSKYVDETNLISLAWPRGAAIAERLWSEDIGDVQDFRQRLSELQCRMLRNRIKGHPVNGPGFCPP</sequence>
<reference evidence="13" key="2">
    <citation type="submission" date="2023-11" db="UniProtKB">
        <authorList>
            <consortium name="WormBaseParasite"/>
        </authorList>
    </citation>
    <scope>IDENTIFICATION</scope>
</reference>
<reference evidence="12" key="1">
    <citation type="submission" date="2022-06" db="EMBL/GenBank/DDBJ databases">
        <authorList>
            <person name="Berger JAMES D."/>
            <person name="Berger JAMES D."/>
        </authorList>
    </citation>
    <scope>NUCLEOTIDE SEQUENCE [LARGE SCALE GENOMIC DNA]</scope>
</reference>
<feature type="chain" id="PRO_5041726675" description="Beta-hexosaminidase" evidence="9">
    <location>
        <begin position="24"/>
        <end position="522"/>
    </location>
</feature>
<keyword evidence="12" id="KW-1185">Reference proteome</keyword>
<dbReference type="GO" id="GO:0006689">
    <property type="term" value="P:ganglioside catabolic process"/>
    <property type="evidence" value="ECO:0007669"/>
    <property type="project" value="TreeGrafter"/>
</dbReference>
<dbReference type="PANTHER" id="PTHR22600:SF21">
    <property type="entry name" value="BETA-HEXOSAMINIDASE A"/>
    <property type="match status" value="1"/>
</dbReference>
<dbReference type="WBParaSite" id="TREG1_61140.1">
    <property type="protein sequence ID" value="TREG1_61140.1"/>
    <property type="gene ID" value="TREG1_61140"/>
</dbReference>
<dbReference type="Gene3D" id="3.30.379.10">
    <property type="entry name" value="Chitobiase/beta-hexosaminidase domain 2-like"/>
    <property type="match status" value="1"/>
</dbReference>